<sequence>LPFLPWVGQIYIGSDSPPTERRCSPSFSCRLTPA</sequence>
<evidence type="ECO:0000313" key="1">
    <source>
        <dbReference type="EMBL" id="RAP69915.1"/>
    </source>
</evidence>
<gene>
    <name evidence="1" type="ORF">ACZ87_03289</name>
</gene>
<dbReference type="Proteomes" id="UP000244334">
    <property type="component" value="Unassembled WGS sequence"/>
</dbReference>
<accession>A0A328TLK9</accession>
<comment type="caution">
    <text evidence="1">The sequence shown here is derived from an EMBL/GenBank/DDBJ whole genome shotgun (WGS) entry which is preliminary data.</text>
</comment>
<organism evidence="1 2">
    <name type="scientific">Candidatus Erwinia dacicola</name>
    <dbReference type="NCBI Taxonomy" id="252393"/>
    <lineage>
        <taxon>Bacteria</taxon>
        <taxon>Pseudomonadati</taxon>
        <taxon>Pseudomonadota</taxon>
        <taxon>Gammaproteobacteria</taxon>
        <taxon>Enterobacterales</taxon>
        <taxon>Erwiniaceae</taxon>
        <taxon>Erwinia</taxon>
    </lineage>
</organism>
<proteinExistence type="predicted"/>
<feature type="non-terminal residue" evidence="1">
    <location>
        <position position="1"/>
    </location>
</feature>
<protein>
    <submittedName>
        <fullName evidence="1">Uncharacterized protein</fullName>
    </submittedName>
</protein>
<dbReference type="AlphaFoldDB" id="A0A328TLK9"/>
<reference evidence="1" key="1">
    <citation type="submission" date="2018-04" db="EMBL/GenBank/DDBJ databases">
        <title>Genomes of the Obligate Erwinia dacicola and Facultative Enterobacter sp. OLF Endosymbionts of the Olive Fruit fly, Bactrocera oleae.</title>
        <authorList>
            <person name="Estes A.M."/>
            <person name="Hearn D.J."/>
            <person name="Agarwal S."/>
            <person name="Pierson E.A."/>
            <person name="Dunning-Hotopp J.C."/>
        </authorList>
    </citation>
    <scope>NUCLEOTIDE SEQUENCE [LARGE SCALE GENOMIC DNA]</scope>
    <source>
        <strain evidence="1">Oroville</strain>
    </source>
</reference>
<dbReference type="EMBL" id="LJAM02000530">
    <property type="protein sequence ID" value="RAP69915.1"/>
    <property type="molecule type" value="Genomic_DNA"/>
</dbReference>
<name>A0A328TLK9_9GAMM</name>
<keyword evidence="2" id="KW-1185">Reference proteome</keyword>
<evidence type="ECO:0000313" key="2">
    <source>
        <dbReference type="Proteomes" id="UP000244334"/>
    </source>
</evidence>